<dbReference type="AlphaFoldDB" id="A0A1F7ULR7"/>
<dbReference type="EMBL" id="MGEG01000030">
    <property type="protein sequence ID" value="OGL78658.1"/>
    <property type="molecule type" value="Genomic_DNA"/>
</dbReference>
<accession>A0A1F7ULR7</accession>
<feature type="coiled-coil region" evidence="1">
    <location>
        <begin position="40"/>
        <end position="74"/>
    </location>
</feature>
<protein>
    <recommendedName>
        <fullName evidence="4">Cell division protein FtsL</fullName>
    </recommendedName>
</protein>
<evidence type="ECO:0000256" key="1">
    <source>
        <dbReference type="SAM" id="Coils"/>
    </source>
</evidence>
<gene>
    <name evidence="2" type="ORF">A3F28_03815</name>
</gene>
<dbReference type="Proteomes" id="UP000176598">
    <property type="component" value="Unassembled WGS sequence"/>
</dbReference>
<comment type="caution">
    <text evidence="2">The sequence shown here is derived from an EMBL/GenBank/DDBJ whole genome shotgun (WGS) entry which is preliminary data.</text>
</comment>
<evidence type="ECO:0000313" key="2">
    <source>
        <dbReference type="EMBL" id="OGL78658.1"/>
    </source>
</evidence>
<proteinExistence type="predicted"/>
<evidence type="ECO:0000313" key="3">
    <source>
        <dbReference type="Proteomes" id="UP000176598"/>
    </source>
</evidence>
<keyword evidence="1" id="KW-0175">Coiled coil</keyword>
<sequence length="145" mass="16362">MSWGRIKPSGTVRAARRGRVRRMLVVISLSAAAAVIAGRLITESRQNSAISEEIARLEDEARRIDSQNLELLELTGRLLESDVAEREARLKLGLRLPGEKVIVIESERAEDGLSEELAVREMGNPSRWWYYFFEDDRRTGLAALP</sequence>
<name>A0A1F7ULR7_9BACT</name>
<organism evidence="2 3">
    <name type="scientific">Candidatus Uhrbacteria bacterium RIFCSPHIGHO2_12_FULL_57_11</name>
    <dbReference type="NCBI Taxonomy" id="1802398"/>
    <lineage>
        <taxon>Bacteria</taxon>
        <taxon>Candidatus Uhriibacteriota</taxon>
    </lineage>
</organism>
<evidence type="ECO:0008006" key="4">
    <source>
        <dbReference type="Google" id="ProtNLM"/>
    </source>
</evidence>
<reference evidence="2 3" key="1">
    <citation type="journal article" date="2016" name="Nat. Commun.">
        <title>Thousands of microbial genomes shed light on interconnected biogeochemical processes in an aquifer system.</title>
        <authorList>
            <person name="Anantharaman K."/>
            <person name="Brown C.T."/>
            <person name="Hug L.A."/>
            <person name="Sharon I."/>
            <person name="Castelle C.J."/>
            <person name="Probst A.J."/>
            <person name="Thomas B.C."/>
            <person name="Singh A."/>
            <person name="Wilkins M.J."/>
            <person name="Karaoz U."/>
            <person name="Brodie E.L."/>
            <person name="Williams K.H."/>
            <person name="Hubbard S.S."/>
            <person name="Banfield J.F."/>
        </authorList>
    </citation>
    <scope>NUCLEOTIDE SEQUENCE [LARGE SCALE GENOMIC DNA]</scope>
</reference>